<evidence type="ECO:0000313" key="3">
    <source>
        <dbReference type="EMBL" id="GLU49248.1"/>
    </source>
</evidence>
<sequence>MAAHNGGQTWKVGEVSRLTGLTVRTLHHYEHVGVLVPSARTESGHRLYNCTDVQRLYQVVALRDLGLDLGTVATVLAGELDITVVLGEHLDHVERRLTALMSLRSRLAALLAATRSAGTPGPIELLALTEEVIRMEETTKRYFSPEQLAALETRREQVGEQLVTEVQAEWPRLIAEVRTELDAGTPAASPRVQALAKRWMELLEAFHGGDPGLRDSLYRMQAENSEEIRQQYGGPTPELIAYVQEAVEAS</sequence>
<dbReference type="Pfam" id="PF07739">
    <property type="entry name" value="TipAS"/>
    <property type="match status" value="1"/>
</dbReference>
<protein>
    <submittedName>
        <fullName evidence="3">MerR family transcriptional regulator</fullName>
    </submittedName>
</protein>
<name>A0A9W6UK65_9ACTN</name>
<dbReference type="InterPro" id="IPR009061">
    <property type="entry name" value="DNA-bd_dom_put_sf"/>
</dbReference>
<dbReference type="Proteomes" id="UP001165092">
    <property type="component" value="Unassembled WGS sequence"/>
</dbReference>
<dbReference type="PANTHER" id="PTHR30204:SF90">
    <property type="entry name" value="HTH-TYPE TRANSCRIPTIONAL ACTIVATOR MTA"/>
    <property type="match status" value="1"/>
</dbReference>
<dbReference type="PROSITE" id="PS50937">
    <property type="entry name" value="HTH_MERR_2"/>
    <property type="match status" value="1"/>
</dbReference>
<dbReference type="PROSITE" id="PS00552">
    <property type="entry name" value="HTH_MERR_1"/>
    <property type="match status" value="1"/>
</dbReference>
<evidence type="ECO:0000256" key="1">
    <source>
        <dbReference type="ARBA" id="ARBA00023125"/>
    </source>
</evidence>
<organism evidence="3 4">
    <name type="scientific">Nocardiopsis ansamitocini</name>
    <dbReference type="NCBI Taxonomy" id="1670832"/>
    <lineage>
        <taxon>Bacteria</taxon>
        <taxon>Bacillati</taxon>
        <taxon>Actinomycetota</taxon>
        <taxon>Actinomycetes</taxon>
        <taxon>Streptosporangiales</taxon>
        <taxon>Nocardiopsidaceae</taxon>
        <taxon>Nocardiopsis</taxon>
    </lineage>
</organism>
<comment type="caution">
    <text evidence="3">The sequence shown here is derived from an EMBL/GenBank/DDBJ whole genome shotgun (WGS) entry which is preliminary data.</text>
</comment>
<dbReference type="RefSeq" id="WP_285760726.1">
    <property type="nucleotide sequence ID" value="NZ_BSQG01000006.1"/>
</dbReference>
<dbReference type="PRINTS" id="PR00040">
    <property type="entry name" value="HTHMERR"/>
</dbReference>
<dbReference type="InterPro" id="IPR012925">
    <property type="entry name" value="TipAS_dom"/>
</dbReference>
<dbReference type="InterPro" id="IPR047057">
    <property type="entry name" value="MerR_fam"/>
</dbReference>
<accession>A0A9W6UK65</accession>
<keyword evidence="1" id="KW-0238">DNA-binding</keyword>
<dbReference type="PANTHER" id="PTHR30204">
    <property type="entry name" value="REDOX-CYCLING DRUG-SENSING TRANSCRIPTIONAL ACTIVATOR SOXR"/>
    <property type="match status" value="1"/>
</dbReference>
<dbReference type="EMBL" id="BSQG01000006">
    <property type="protein sequence ID" value="GLU49248.1"/>
    <property type="molecule type" value="Genomic_DNA"/>
</dbReference>
<evidence type="ECO:0000313" key="4">
    <source>
        <dbReference type="Proteomes" id="UP001165092"/>
    </source>
</evidence>
<evidence type="ECO:0000259" key="2">
    <source>
        <dbReference type="PROSITE" id="PS50937"/>
    </source>
</evidence>
<dbReference type="GO" id="GO:0003677">
    <property type="term" value="F:DNA binding"/>
    <property type="evidence" value="ECO:0007669"/>
    <property type="project" value="UniProtKB-KW"/>
</dbReference>
<dbReference type="SMART" id="SM00422">
    <property type="entry name" value="HTH_MERR"/>
    <property type="match status" value="1"/>
</dbReference>
<dbReference type="Gene3D" id="1.10.1660.10">
    <property type="match status" value="1"/>
</dbReference>
<reference evidence="3" key="1">
    <citation type="submission" date="2023-02" db="EMBL/GenBank/DDBJ databases">
        <title>Nocardiopsis ansamitocini NBRC 112285.</title>
        <authorList>
            <person name="Ichikawa N."/>
            <person name="Sato H."/>
            <person name="Tonouchi N."/>
        </authorList>
    </citation>
    <scope>NUCLEOTIDE SEQUENCE</scope>
    <source>
        <strain evidence="3">NBRC 112285</strain>
    </source>
</reference>
<dbReference type="Pfam" id="PF13411">
    <property type="entry name" value="MerR_1"/>
    <property type="match status" value="1"/>
</dbReference>
<dbReference type="SUPFAM" id="SSF46955">
    <property type="entry name" value="Putative DNA-binding domain"/>
    <property type="match status" value="1"/>
</dbReference>
<dbReference type="InterPro" id="IPR000551">
    <property type="entry name" value="MerR-type_HTH_dom"/>
</dbReference>
<feature type="domain" description="HTH merR-type" evidence="2">
    <location>
        <begin position="9"/>
        <end position="78"/>
    </location>
</feature>
<dbReference type="GO" id="GO:0003700">
    <property type="term" value="F:DNA-binding transcription factor activity"/>
    <property type="evidence" value="ECO:0007669"/>
    <property type="project" value="InterPro"/>
</dbReference>
<proteinExistence type="predicted"/>
<keyword evidence="4" id="KW-1185">Reference proteome</keyword>
<dbReference type="AlphaFoldDB" id="A0A9W6UK65"/>
<gene>
    <name evidence="3" type="ORF">Nans01_35990</name>
</gene>